<reference evidence="2" key="2">
    <citation type="submission" date="2023-07" db="EMBL/GenBank/DDBJ databases">
        <authorList>
            <consortium name="Lawrence Berkeley National Laboratory"/>
            <person name="Haridas S."/>
            <person name="Hensen N."/>
            <person name="Bonometti L."/>
            <person name="Westerberg I."/>
            <person name="Brannstrom I.O."/>
            <person name="Guillou S."/>
            <person name="Cros-Aarteil S."/>
            <person name="Calhoun S."/>
            <person name="Kuo A."/>
            <person name="Mondo S."/>
            <person name="Pangilinan J."/>
            <person name="Riley R."/>
            <person name="LaButti K."/>
            <person name="Andreopoulos B."/>
            <person name="Lipzen A."/>
            <person name="Chen C."/>
            <person name="Yanf M."/>
            <person name="Daum C."/>
            <person name="Ng V."/>
            <person name="Clum A."/>
            <person name="Steindorff A."/>
            <person name="Ohm R."/>
            <person name="Martin F."/>
            <person name="Silar P."/>
            <person name="Natvig D."/>
            <person name="Lalanne C."/>
            <person name="Gautier V."/>
            <person name="Ament-velasquez S.L."/>
            <person name="Kruys A."/>
            <person name="Hutchinson M.I."/>
            <person name="Powell A.J."/>
            <person name="Barry K."/>
            <person name="Miller A.N."/>
            <person name="Grigoriev I.V."/>
            <person name="Debuchy R."/>
            <person name="Gladieux P."/>
            <person name="Thoren M.H."/>
            <person name="Johannesson H."/>
        </authorList>
    </citation>
    <scope>NUCLEOTIDE SEQUENCE</scope>
    <source>
        <strain evidence="2">FGSC 1904</strain>
    </source>
</reference>
<dbReference type="EMBL" id="JAUTDP010000009">
    <property type="protein sequence ID" value="KAK3396603.1"/>
    <property type="molecule type" value="Genomic_DNA"/>
</dbReference>
<organism evidence="2 3">
    <name type="scientific">Sordaria brevicollis</name>
    <dbReference type="NCBI Taxonomy" id="83679"/>
    <lineage>
        <taxon>Eukaryota</taxon>
        <taxon>Fungi</taxon>
        <taxon>Dikarya</taxon>
        <taxon>Ascomycota</taxon>
        <taxon>Pezizomycotina</taxon>
        <taxon>Sordariomycetes</taxon>
        <taxon>Sordariomycetidae</taxon>
        <taxon>Sordariales</taxon>
        <taxon>Sordariaceae</taxon>
        <taxon>Sordaria</taxon>
    </lineage>
</organism>
<name>A0AAE0PB32_SORBR</name>
<gene>
    <name evidence="2" type="ORF">B0T20DRAFT_481583</name>
</gene>
<evidence type="ECO:0000256" key="1">
    <source>
        <dbReference type="SAM" id="MobiDB-lite"/>
    </source>
</evidence>
<evidence type="ECO:0000313" key="2">
    <source>
        <dbReference type="EMBL" id="KAK3396603.1"/>
    </source>
</evidence>
<sequence>MCFPVFPDHVNYQPQVNVSAATRFAYTVNLPYNDPIFDTPALADKVAGWWRCEGAVFNQVNKPVWRRDGILDAVYEDIAEALKEIDPDSMPSGSAPDMLDSFADSTVQREIG</sequence>
<dbReference type="Proteomes" id="UP001281003">
    <property type="component" value="Unassembled WGS sequence"/>
</dbReference>
<accession>A0AAE0PB32</accession>
<feature type="region of interest" description="Disordered" evidence="1">
    <location>
        <begin position="86"/>
        <end position="112"/>
    </location>
</feature>
<keyword evidence="3" id="KW-1185">Reference proteome</keyword>
<evidence type="ECO:0000313" key="3">
    <source>
        <dbReference type="Proteomes" id="UP001281003"/>
    </source>
</evidence>
<dbReference type="AlphaFoldDB" id="A0AAE0PB32"/>
<reference evidence="2" key="1">
    <citation type="journal article" date="2023" name="Mol. Phylogenet. Evol.">
        <title>Genome-scale phylogeny and comparative genomics of the fungal order Sordariales.</title>
        <authorList>
            <person name="Hensen N."/>
            <person name="Bonometti L."/>
            <person name="Westerberg I."/>
            <person name="Brannstrom I.O."/>
            <person name="Guillou S."/>
            <person name="Cros-Aarteil S."/>
            <person name="Calhoun S."/>
            <person name="Haridas S."/>
            <person name="Kuo A."/>
            <person name="Mondo S."/>
            <person name="Pangilinan J."/>
            <person name="Riley R."/>
            <person name="LaButti K."/>
            <person name="Andreopoulos B."/>
            <person name="Lipzen A."/>
            <person name="Chen C."/>
            <person name="Yan M."/>
            <person name="Daum C."/>
            <person name="Ng V."/>
            <person name="Clum A."/>
            <person name="Steindorff A."/>
            <person name="Ohm R.A."/>
            <person name="Martin F."/>
            <person name="Silar P."/>
            <person name="Natvig D.O."/>
            <person name="Lalanne C."/>
            <person name="Gautier V."/>
            <person name="Ament-Velasquez S.L."/>
            <person name="Kruys A."/>
            <person name="Hutchinson M.I."/>
            <person name="Powell A.J."/>
            <person name="Barry K."/>
            <person name="Miller A.N."/>
            <person name="Grigoriev I.V."/>
            <person name="Debuchy R."/>
            <person name="Gladieux P."/>
            <person name="Hiltunen Thoren M."/>
            <person name="Johannesson H."/>
        </authorList>
    </citation>
    <scope>NUCLEOTIDE SEQUENCE</scope>
    <source>
        <strain evidence="2">FGSC 1904</strain>
    </source>
</reference>
<feature type="compositionally biased region" description="Polar residues" evidence="1">
    <location>
        <begin position="103"/>
        <end position="112"/>
    </location>
</feature>
<comment type="caution">
    <text evidence="2">The sequence shown here is derived from an EMBL/GenBank/DDBJ whole genome shotgun (WGS) entry which is preliminary data.</text>
</comment>
<protein>
    <submittedName>
        <fullName evidence="2">Uncharacterized protein</fullName>
    </submittedName>
</protein>
<proteinExistence type="predicted"/>